<dbReference type="InterPro" id="IPR029016">
    <property type="entry name" value="GAF-like_dom_sf"/>
</dbReference>
<protein>
    <submittedName>
        <fullName evidence="6">ANTAR domain-containing protein</fullName>
    </submittedName>
</protein>
<dbReference type="InterPro" id="IPR036513">
    <property type="entry name" value="STAS_dom_sf"/>
</dbReference>
<evidence type="ECO:0000256" key="3">
    <source>
        <dbReference type="SAM" id="MobiDB-lite"/>
    </source>
</evidence>
<evidence type="ECO:0000256" key="2">
    <source>
        <dbReference type="ARBA" id="ARBA00023163"/>
    </source>
</evidence>
<dbReference type="InterPro" id="IPR005561">
    <property type="entry name" value="ANTAR"/>
</dbReference>
<dbReference type="EMBL" id="JAEEAQ010000135">
    <property type="protein sequence ID" value="MBI0314560.1"/>
    <property type="molecule type" value="Genomic_DNA"/>
</dbReference>
<feature type="domain" description="STAS" evidence="4">
    <location>
        <begin position="68"/>
        <end position="135"/>
    </location>
</feature>
<feature type="region of interest" description="Disordered" evidence="3">
    <location>
        <begin position="442"/>
        <end position="463"/>
    </location>
</feature>
<dbReference type="PROSITE" id="PS50801">
    <property type="entry name" value="STAS"/>
    <property type="match status" value="1"/>
</dbReference>
<keyword evidence="7" id="KW-1185">Reference proteome</keyword>
<accession>A0ABS0RBX9</accession>
<organism evidence="6 7">
    <name type="scientific">Streptomyces javensis</name>
    <dbReference type="NCBI Taxonomy" id="114698"/>
    <lineage>
        <taxon>Bacteria</taxon>
        <taxon>Bacillati</taxon>
        <taxon>Actinomycetota</taxon>
        <taxon>Actinomycetes</taxon>
        <taxon>Kitasatosporales</taxon>
        <taxon>Streptomycetaceae</taxon>
        <taxon>Streptomyces</taxon>
        <taxon>Streptomyces violaceusniger group</taxon>
    </lineage>
</organism>
<dbReference type="PROSITE" id="PS50921">
    <property type="entry name" value="ANTAR"/>
    <property type="match status" value="1"/>
</dbReference>
<reference evidence="6 7" key="1">
    <citation type="submission" date="2020-12" db="EMBL/GenBank/DDBJ databases">
        <authorList>
            <person name="Kusuma A.B."/>
            <person name="Nouioui I."/>
            <person name="Goodfellow M."/>
        </authorList>
    </citation>
    <scope>NUCLEOTIDE SEQUENCE [LARGE SCALE GENOMIC DNA]</scope>
    <source>
        <strain evidence="6 7">DSM 41764</strain>
    </source>
</reference>
<name>A0ABS0RBX9_9ACTN</name>
<dbReference type="Gene3D" id="1.10.10.10">
    <property type="entry name" value="Winged helix-like DNA-binding domain superfamily/Winged helix DNA-binding domain"/>
    <property type="match status" value="1"/>
</dbReference>
<feature type="compositionally biased region" description="Pro residues" evidence="3">
    <location>
        <begin position="452"/>
        <end position="463"/>
    </location>
</feature>
<comment type="caution">
    <text evidence="6">The sequence shown here is derived from an EMBL/GenBank/DDBJ whole genome shotgun (WGS) entry which is preliminary data.</text>
</comment>
<dbReference type="Pfam" id="PF01740">
    <property type="entry name" value="STAS"/>
    <property type="match status" value="1"/>
</dbReference>
<feature type="compositionally biased region" description="Low complexity" evidence="3">
    <location>
        <begin position="442"/>
        <end position="451"/>
    </location>
</feature>
<dbReference type="Gene3D" id="3.30.450.40">
    <property type="match status" value="1"/>
</dbReference>
<feature type="domain" description="ANTAR" evidence="5">
    <location>
        <begin position="182"/>
        <end position="244"/>
    </location>
</feature>
<dbReference type="InterPro" id="IPR036388">
    <property type="entry name" value="WH-like_DNA-bd_sf"/>
</dbReference>
<evidence type="ECO:0000259" key="5">
    <source>
        <dbReference type="PROSITE" id="PS50921"/>
    </source>
</evidence>
<evidence type="ECO:0000259" key="4">
    <source>
        <dbReference type="PROSITE" id="PS50801"/>
    </source>
</evidence>
<evidence type="ECO:0000313" key="7">
    <source>
        <dbReference type="Proteomes" id="UP000638849"/>
    </source>
</evidence>
<evidence type="ECO:0000256" key="1">
    <source>
        <dbReference type="ARBA" id="ARBA00023015"/>
    </source>
</evidence>
<proteinExistence type="predicted"/>
<dbReference type="InterPro" id="IPR002645">
    <property type="entry name" value="STAS_dom"/>
</dbReference>
<keyword evidence="1" id="KW-0805">Transcription regulation</keyword>
<dbReference type="Proteomes" id="UP000638849">
    <property type="component" value="Unassembled WGS sequence"/>
</dbReference>
<gene>
    <name evidence="6" type="ORF">JBF12_16505</name>
</gene>
<keyword evidence="2" id="KW-0804">Transcription</keyword>
<sequence length="463" mass="49439">MRETEATGGNEDRGAGKDAPDRRPRPAPGAASAGAIWLLRPEGGLDRPDHPVFMGTRQVGRERPGAAVIVDLSRVREITAVGVRGLLRCARTLSEAGAPLLLAAATDDVARLLRTVLVDGTIRMYATVEAAVAACGGAAAGPETSAPDASTRNASTRNASAPDASTREASAPHGGRTALPEVIRLRRETVDLRAKLRSHPLIAQAQGVLWERYRLPAEETAFTLLKRSSQAHNVRLRTLAAALLRVARPAPGSPLWFPERTRGEAPALPFLPDVRPGEVHRSTVVKRVLHRAMEVVGSDMGDLQLADPAGLRMEQHHGLGSEFIDFFSHVGEGETACATAAARARPVVSDITTDRVFSDTAREVILATGSRTAHSIPMTGASRQVVGVFSVHVPEVRHSLTDAETAILLDLATRAGTWLEWHERTVVLDALEDLHRRALAAARRAAPRRPSLGPPPGGYPSES</sequence>
<dbReference type="Gene3D" id="3.30.750.24">
    <property type="entry name" value="STAS domain"/>
    <property type="match status" value="1"/>
</dbReference>
<feature type="compositionally biased region" description="Basic and acidic residues" evidence="3">
    <location>
        <begin position="1"/>
        <end position="24"/>
    </location>
</feature>
<dbReference type="SUPFAM" id="SSF52091">
    <property type="entry name" value="SpoIIaa-like"/>
    <property type="match status" value="1"/>
</dbReference>
<dbReference type="RefSeq" id="WP_198277582.1">
    <property type="nucleotide sequence ID" value="NZ_BAAAIF010000021.1"/>
</dbReference>
<feature type="compositionally biased region" description="Polar residues" evidence="3">
    <location>
        <begin position="147"/>
        <end position="159"/>
    </location>
</feature>
<feature type="region of interest" description="Disordered" evidence="3">
    <location>
        <begin position="1"/>
        <end position="33"/>
    </location>
</feature>
<dbReference type="SUPFAM" id="SSF55781">
    <property type="entry name" value="GAF domain-like"/>
    <property type="match status" value="1"/>
</dbReference>
<evidence type="ECO:0000313" key="6">
    <source>
        <dbReference type="EMBL" id="MBI0314560.1"/>
    </source>
</evidence>
<feature type="region of interest" description="Disordered" evidence="3">
    <location>
        <begin position="139"/>
        <end position="180"/>
    </location>
</feature>
<dbReference type="SMART" id="SM01012">
    <property type="entry name" value="ANTAR"/>
    <property type="match status" value="1"/>
</dbReference>
<dbReference type="Pfam" id="PF03861">
    <property type="entry name" value="ANTAR"/>
    <property type="match status" value="1"/>
</dbReference>